<organism evidence="1">
    <name type="scientific">Rhizophora mucronata</name>
    <name type="common">Asiatic mangrove</name>
    <dbReference type="NCBI Taxonomy" id="61149"/>
    <lineage>
        <taxon>Eukaryota</taxon>
        <taxon>Viridiplantae</taxon>
        <taxon>Streptophyta</taxon>
        <taxon>Embryophyta</taxon>
        <taxon>Tracheophyta</taxon>
        <taxon>Spermatophyta</taxon>
        <taxon>Magnoliopsida</taxon>
        <taxon>eudicotyledons</taxon>
        <taxon>Gunneridae</taxon>
        <taxon>Pentapetalae</taxon>
        <taxon>rosids</taxon>
        <taxon>fabids</taxon>
        <taxon>Malpighiales</taxon>
        <taxon>Rhizophoraceae</taxon>
        <taxon>Rhizophora</taxon>
    </lineage>
</organism>
<accession>A0A2P2Q6B7</accession>
<reference evidence="1" key="1">
    <citation type="submission" date="2018-02" db="EMBL/GenBank/DDBJ databases">
        <title>Rhizophora mucronata_Transcriptome.</title>
        <authorList>
            <person name="Meera S.P."/>
            <person name="Sreeshan A."/>
            <person name="Augustine A."/>
        </authorList>
    </citation>
    <scope>NUCLEOTIDE SEQUENCE</scope>
    <source>
        <tissue evidence="1">Leaf</tissue>
    </source>
</reference>
<dbReference type="EMBL" id="GGEC01082030">
    <property type="protein sequence ID" value="MBX62514.1"/>
    <property type="molecule type" value="Transcribed_RNA"/>
</dbReference>
<protein>
    <submittedName>
        <fullName evidence="1">Uncharacterized protein</fullName>
    </submittedName>
</protein>
<evidence type="ECO:0000313" key="1">
    <source>
        <dbReference type="EMBL" id="MBX62514.1"/>
    </source>
</evidence>
<name>A0A2P2Q6B7_RHIMU</name>
<sequence>MALVRGNFIKFCFMSWMQYGKPVLPWNQTINHQ</sequence>
<dbReference type="AlphaFoldDB" id="A0A2P2Q6B7"/>
<proteinExistence type="predicted"/>